<name>A0A3D9F8A9_9SPHN</name>
<sequence length="77" mass="8621">MNSRDNLIYMANQIARNFATLDDAAAANAIAAHIVKYWDPRMRVKIIDSLEQNESKLLPVSRNAVAVLRDTHQSDAP</sequence>
<dbReference type="EMBL" id="QRDP01000005">
    <property type="protein sequence ID" value="RED13365.1"/>
    <property type="molecule type" value="Genomic_DNA"/>
</dbReference>
<organism evidence="1 2">
    <name type="scientific">Parasphingopyxis lamellibrachiae</name>
    <dbReference type="NCBI Taxonomy" id="680125"/>
    <lineage>
        <taxon>Bacteria</taxon>
        <taxon>Pseudomonadati</taxon>
        <taxon>Pseudomonadota</taxon>
        <taxon>Alphaproteobacteria</taxon>
        <taxon>Sphingomonadales</taxon>
        <taxon>Sphingomonadaceae</taxon>
        <taxon>Parasphingopyxis</taxon>
    </lineage>
</organism>
<dbReference type="AlphaFoldDB" id="A0A3D9F8A9"/>
<evidence type="ECO:0000313" key="2">
    <source>
        <dbReference type="Proteomes" id="UP000256310"/>
    </source>
</evidence>
<dbReference type="InterPro" id="IPR021074">
    <property type="entry name" value="Formate_DH_dsu"/>
</dbReference>
<evidence type="ECO:0000313" key="1">
    <source>
        <dbReference type="EMBL" id="RED13365.1"/>
    </source>
</evidence>
<reference evidence="1 2" key="1">
    <citation type="submission" date="2018-07" db="EMBL/GenBank/DDBJ databases">
        <title>Genomic Encyclopedia of Type Strains, Phase IV (KMG-IV): sequencing the most valuable type-strain genomes for metagenomic binning, comparative biology and taxonomic classification.</title>
        <authorList>
            <person name="Goeker M."/>
        </authorList>
    </citation>
    <scope>NUCLEOTIDE SEQUENCE [LARGE SCALE GENOMIC DNA]</scope>
    <source>
        <strain evidence="1 2">DSM 26725</strain>
    </source>
</reference>
<dbReference type="OrthoDB" id="7409377at2"/>
<dbReference type="Proteomes" id="UP000256310">
    <property type="component" value="Unassembled WGS sequence"/>
</dbReference>
<protein>
    <submittedName>
        <fullName evidence="1">Formate dehydrogenase subunit delta</fullName>
    </submittedName>
</protein>
<accession>A0A3D9F8A9</accession>
<gene>
    <name evidence="1" type="ORF">DFR46_2903</name>
</gene>
<dbReference type="Pfam" id="PF11390">
    <property type="entry name" value="FdsD"/>
    <property type="match status" value="1"/>
</dbReference>
<comment type="caution">
    <text evidence="1">The sequence shown here is derived from an EMBL/GenBank/DDBJ whole genome shotgun (WGS) entry which is preliminary data.</text>
</comment>
<keyword evidence="2" id="KW-1185">Reference proteome</keyword>
<proteinExistence type="predicted"/>